<dbReference type="InterPro" id="IPR012854">
    <property type="entry name" value="Cu_amine_oxidase-like_N"/>
</dbReference>
<evidence type="ECO:0000256" key="1">
    <source>
        <dbReference type="SAM" id="SignalP"/>
    </source>
</evidence>
<accession>A0ABV5KXB5</accession>
<keyword evidence="1" id="KW-0732">Signal</keyword>
<feature type="chain" id="PRO_5047498767" evidence="1">
    <location>
        <begin position="26"/>
        <end position="631"/>
    </location>
</feature>
<keyword evidence="4" id="KW-1185">Reference proteome</keyword>
<dbReference type="EMBL" id="JBHMDO010000045">
    <property type="protein sequence ID" value="MFB9329844.1"/>
    <property type="molecule type" value="Genomic_DNA"/>
</dbReference>
<dbReference type="RefSeq" id="WP_377500476.1">
    <property type="nucleotide sequence ID" value="NZ_JBHMDO010000045.1"/>
</dbReference>
<comment type="caution">
    <text evidence="3">The sequence shown here is derived from an EMBL/GenBank/DDBJ whole genome shotgun (WGS) entry which is preliminary data.</text>
</comment>
<dbReference type="Gene3D" id="3.30.457.10">
    <property type="entry name" value="Copper amine oxidase-like, N-terminal domain"/>
    <property type="match status" value="1"/>
</dbReference>
<dbReference type="SUPFAM" id="SSF55383">
    <property type="entry name" value="Copper amine oxidase, domain N"/>
    <property type="match status" value="2"/>
</dbReference>
<dbReference type="InterPro" id="IPR036582">
    <property type="entry name" value="Mao_N_sf"/>
</dbReference>
<proteinExistence type="predicted"/>
<evidence type="ECO:0000313" key="4">
    <source>
        <dbReference type="Proteomes" id="UP001589747"/>
    </source>
</evidence>
<dbReference type="Gene3D" id="3.40.1000.10">
    <property type="entry name" value="Mog1/PsbP, alpha/beta/alpha sandwich"/>
    <property type="match status" value="1"/>
</dbReference>
<reference evidence="3 4" key="1">
    <citation type="submission" date="2024-09" db="EMBL/GenBank/DDBJ databases">
        <authorList>
            <person name="Sun Q."/>
            <person name="Mori K."/>
        </authorList>
    </citation>
    <scope>NUCLEOTIDE SEQUENCE [LARGE SCALE GENOMIC DNA]</scope>
    <source>
        <strain evidence="3 4">TISTR 2452</strain>
    </source>
</reference>
<dbReference type="Proteomes" id="UP001589747">
    <property type="component" value="Unassembled WGS sequence"/>
</dbReference>
<evidence type="ECO:0000313" key="3">
    <source>
        <dbReference type="EMBL" id="MFB9329844.1"/>
    </source>
</evidence>
<protein>
    <submittedName>
        <fullName evidence="3">Stalk domain-containing protein</fullName>
    </submittedName>
</protein>
<feature type="signal peptide" evidence="1">
    <location>
        <begin position="1"/>
        <end position="25"/>
    </location>
</feature>
<sequence>MLKRWVVLFTVACMVLGIMPAAVGAASAKVVVQLTVGSGVVSINGATSSIQKPYQANGTTLVPLSVITKAFGAGLKLEKNKVITLTYNKTKVMLTIGSKTVLVNGKASAIAVAPTVVNNVTMVPLRVITQAFGAAISTSGKNIIIVGTPAGSSAGEDKGAAGINVDAGKTLVGDSYFNWSMNYPSDLTMSGQTDTGDGIMWSNVSENATVLVKVMDADETYTKDEIRDYMMSLLPEDSVLLERKSVTVNGVLFEKIVSKTRDGWFYEFRTTQQSGRVYLIGAGMKATSREALNKYNSILDSFKLSFDASNKALKDITKVKDGYVYVADLDYGLGMQIPADWHRDREASYPFFGNEEYAFEFVVSSSVAGETLEQWVAKDRAKFEAKYASDYLRNISESTIKIGNGEARVLNMEYTFDKKQWTTSHDVYYMEGNHKYLATFYYPSEKGAEGEAIFKQIASTITILTKYVDANFSEIEDSSDNTATVTKTSKKYDYSITLPETWEGIERDFESNYVEYGMDYGWFSIKVLDRNWSASDFRQAIASYVSQDDEMKRSEAKVRSVTNVTINGLTGFKIIVEVPNPGEDMRPFVETYYVVEKNGTTYVLQSTIHMANDTAANHDPVEKVVQTFTIN</sequence>
<evidence type="ECO:0000259" key="2">
    <source>
        <dbReference type="Pfam" id="PF07833"/>
    </source>
</evidence>
<name>A0ABV5KXB5_9BACL</name>
<feature type="domain" description="Copper amine oxidase-like N-terminal" evidence="2">
    <location>
        <begin position="43"/>
        <end position="142"/>
    </location>
</feature>
<gene>
    <name evidence="3" type="ORF">ACFFSY_28215</name>
</gene>
<organism evidence="3 4">
    <name type="scientific">Paenibacillus aurantiacus</name>
    <dbReference type="NCBI Taxonomy" id="1936118"/>
    <lineage>
        <taxon>Bacteria</taxon>
        <taxon>Bacillati</taxon>
        <taxon>Bacillota</taxon>
        <taxon>Bacilli</taxon>
        <taxon>Bacillales</taxon>
        <taxon>Paenibacillaceae</taxon>
        <taxon>Paenibacillus</taxon>
    </lineage>
</organism>
<dbReference type="Pfam" id="PF07833">
    <property type="entry name" value="Cu_amine_oxidN1"/>
    <property type="match status" value="1"/>
</dbReference>